<dbReference type="GO" id="GO:0003677">
    <property type="term" value="F:DNA binding"/>
    <property type="evidence" value="ECO:0007669"/>
    <property type="project" value="InterPro"/>
</dbReference>
<dbReference type="Proteomes" id="UP000318717">
    <property type="component" value="Unassembled WGS sequence"/>
</dbReference>
<evidence type="ECO:0000313" key="1">
    <source>
        <dbReference type="EMBL" id="GEA52330.1"/>
    </source>
</evidence>
<evidence type="ECO:0000313" key="2">
    <source>
        <dbReference type="Proteomes" id="UP000318717"/>
    </source>
</evidence>
<protein>
    <submittedName>
        <fullName evidence="1">Uncharacterized protein</fullName>
    </submittedName>
</protein>
<name>A0A4Y3I016_9VIBR</name>
<dbReference type="InterPro" id="IPR001387">
    <property type="entry name" value="Cro/C1-type_HTH"/>
</dbReference>
<dbReference type="CDD" id="cd00093">
    <property type="entry name" value="HTH_XRE"/>
    <property type="match status" value="1"/>
</dbReference>
<reference evidence="1 2" key="1">
    <citation type="submission" date="2019-06" db="EMBL/GenBank/DDBJ databases">
        <title>Whole genome shotgun sequence of Vibrio inusitatus NBRC 102082.</title>
        <authorList>
            <person name="Hosoyama A."/>
            <person name="Uohara A."/>
            <person name="Ohji S."/>
            <person name="Ichikawa N."/>
        </authorList>
    </citation>
    <scope>NUCLEOTIDE SEQUENCE [LARGE SCALE GENOMIC DNA]</scope>
    <source>
        <strain evidence="1 2">NBRC 102082</strain>
    </source>
</reference>
<dbReference type="EMBL" id="BJLF01000018">
    <property type="protein sequence ID" value="GEA52330.1"/>
    <property type="molecule type" value="Genomic_DNA"/>
</dbReference>
<sequence>MVMIMNPKVLQLRDEVNSLETHMHSVLQNLLHSVEDSIDRPISTYPIYDKNSLVADMQQRKKAISLEELELQTDISSSTIKRMLKDPSKTSLDNFLAVANELGMKIWIEK</sequence>
<dbReference type="AlphaFoldDB" id="A0A4Y3I016"/>
<comment type="caution">
    <text evidence="1">The sequence shown here is derived from an EMBL/GenBank/DDBJ whole genome shotgun (WGS) entry which is preliminary data.</text>
</comment>
<gene>
    <name evidence="1" type="ORF">VIN01S_31340</name>
</gene>
<proteinExistence type="predicted"/>
<accession>A0A4Y3I016</accession>
<keyword evidence="2" id="KW-1185">Reference proteome</keyword>
<organism evidence="1 2">
    <name type="scientific">Vibrio inusitatus NBRC 102082</name>
    <dbReference type="NCBI Taxonomy" id="1219070"/>
    <lineage>
        <taxon>Bacteria</taxon>
        <taxon>Pseudomonadati</taxon>
        <taxon>Pseudomonadota</taxon>
        <taxon>Gammaproteobacteria</taxon>
        <taxon>Vibrionales</taxon>
        <taxon>Vibrionaceae</taxon>
        <taxon>Vibrio</taxon>
    </lineage>
</organism>
<dbReference type="Gene3D" id="1.10.260.40">
    <property type="entry name" value="lambda repressor-like DNA-binding domains"/>
    <property type="match status" value="1"/>
</dbReference>
<dbReference type="InterPro" id="IPR010982">
    <property type="entry name" value="Lambda_DNA-bd_dom_sf"/>
</dbReference>